<feature type="non-terminal residue" evidence="2">
    <location>
        <position position="1"/>
    </location>
</feature>
<evidence type="ECO:0000256" key="1">
    <source>
        <dbReference type="SAM" id="MobiDB-lite"/>
    </source>
</evidence>
<feature type="region of interest" description="Disordered" evidence="1">
    <location>
        <begin position="92"/>
        <end position="177"/>
    </location>
</feature>
<evidence type="ECO:0000313" key="2">
    <source>
        <dbReference type="EMBL" id="CAA9216613.1"/>
    </source>
</evidence>
<accession>A0A6J4H7S8</accession>
<dbReference type="AlphaFoldDB" id="A0A6J4H7S8"/>
<feature type="compositionally biased region" description="Basic residues" evidence="1">
    <location>
        <begin position="29"/>
        <end position="41"/>
    </location>
</feature>
<feature type="compositionally biased region" description="Basic residues" evidence="1">
    <location>
        <begin position="109"/>
        <end position="128"/>
    </location>
</feature>
<organism evidence="2">
    <name type="scientific">uncultured Cytophagales bacterium</name>
    <dbReference type="NCBI Taxonomy" id="158755"/>
    <lineage>
        <taxon>Bacteria</taxon>
        <taxon>Pseudomonadati</taxon>
        <taxon>Bacteroidota</taxon>
        <taxon>Sphingobacteriia</taxon>
        <taxon>Sphingobacteriales</taxon>
        <taxon>environmental samples</taxon>
    </lineage>
</organism>
<proteinExistence type="predicted"/>
<protein>
    <submittedName>
        <fullName evidence="2">Uncharacterized protein</fullName>
    </submittedName>
</protein>
<feature type="compositionally biased region" description="Pro residues" evidence="1">
    <location>
        <begin position="9"/>
        <end position="22"/>
    </location>
</feature>
<reference evidence="2" key="1">
    <citation type="submission" date="2020-02" db="EMBL/GenBank/DDBJ databases">
        <authorList>
            <person name="Meier V. D."/>
        </authorList>
    </citation>
    <scope>NUCLEOTIDE SEQUENCE</scope>
    <source>
        <strain evidence="2">AVDCRST_MAG56</strain>
    </source>
</reference>
<sequence length="177" mass="19457">AIPLLNLPPRIPPDADLPPGHEPVPDVFRHRRQGHVHRRRLAGGARTARAEPVDPQLREDDLRRQPVCGLRPVLHAHAAARAGQVVRGVGQVGGHPVPAARHADALRPVRARRKPGGRHSPPRGRRGRNRPDVRDPVGGPGRARVRRDRTELLRGRQSVLPGKTGSAQIRQAGRRRV</sequence>
<feature type="region of interest" description="Disordered" evidence="1">
    <location>
        <begin position="1"/>
        <end position="53"/>
    </location>
</feature>
<gene>
    <name evidence="2" type="ORF">AVDCRST_MAG56-212</name>
</gene>
<dbReference type="EMBL" id="CADCTQ010000022">
    <property type="protein sequence ID" value="CAA9216613.1"/>
    <property type="molecule type" value="Genomic_DNA"/>
</dbReference>
<feature type="non-terminal residue" evidence="2">
    <location>
        <position position="177"/>
    </location>
</feature>
<name>A0A6J4H7S8_9SPHI</name>